<accession>A0ACB9NFB2</accession>
<proteinExistence type="predicted"/>
<keyword evidence="2" id="KW-1185">Reference proteome</keyword>
<organism evidence="1 2">
    <name type="scientific">Bauhinia variegata</name>
    <name type="common">Purple orchid tree</name>
    <name type="synonym">Phanera variegata</name>
    <dbReference type="NCBI Taxonomy" id="167791"/>
    <lineage>
        <taxon>Eukaryota</taxon>
        <taxon>Viridiplantae</taxon>
        <taxon>Streptophyta</taxon>
        <taxon>Embryophyta</taxon>
        <taxon>Tracheophyta</taxon>
        <taxon>Spermatophyta</taxon>
        <taxon>Magnoliopsida</taxon>
        <taxon>eudicotyledons</taxon>
        <taxon>Gunneridae</taxon>
        <taxon>Pentapetalae</taxon>
        <taxon>rosids</taxon>
        <taxon>fabids</taxon>
        <taxon>Fabales</taxon>
        <taxon>Fabaceae</taxon>
        <taxon>Cercidoideae</taxon>
        <taxon>Cercideae</taxon>
        <taxon>Bauhiniinae</taxon>
        <taxon>Bauhinia</taxon>
    </lineage>
</organism>
<gene>
    <name evidence="1" type="ORF">L6164_013561</name>
</gene>
<evidence type="ECO:0000313" key="2">
    <source>
        <dbReference type="Proteomes" id="UP000828941"/>
    </source>
</evidence>
<name>A0ACB9NFB2_BAUVA</name>
<comment type="caution">
    <text evidence="1">The sequence shown here is derived from an EMBL/GenBank/DDBJ whole genome shotgun (WGS) entry which is preliminary data.</text>
</comment>
<dbReference type="Proteomes" id="UP000828941">
    <property type="component" value="Chromosome 6"/>
</dbReference>
<reference evidence="1 2" key="1">
    <citation type="journal article" date="2022" name="DNA Res.">
        <title>Chromosomal-level genome assembly of the orchid tree Bauhinia variegata (Leguminosae; Cercidoideae) supports the allotetraploid origin hypothesis of Bauhinia.</title>
        <authorList>
            <person name="Zhong Y."/>
            <person name="Chen Y."/>
            <person name="Zheng D."/>
            <person name="Pang J."/>
            <person name="Liu Y."/>
            <person name="Luo S."/>
            <person name="Meng S."/>
            <person name="Qian L."/>
            <person name="Wei D."/>
            <person name="Dai S."/>
            <person name="Zhou R."/>
        </authorList>
    </citation>
    <scope>NUCLEOTIDE SEQUENCE [LARGE SCALE GENOMIC DNA]</scope>
    <source>
        <strain evidence="1">BV-YZ2020</strain>
    </source>
</reference>
<protein>
    <submittedName>
        <fullName evidence="1">Uncharacterized protein</fullName>
    </submittedName>
</protein>
<evidence type="ECO:0000313" key="1">
    <source>
        <dbReference type="EMBL" id="KAI4334852.1"/>
    </source>
</evidence>
<dbReference type="EMBL" id="CM039431">
    <property type="protein sequence ID" value="KAI4334852.1"/>
    <property type="molecule type" value="Genomic_DNA"/>
</dbReference>
<sequence>MVRSSSQIVLLLLWFLCGAIFCLSLSRGNSHMLCNRKDRDVLLQFKKGVVDPSGLLSSWSNREDCCEWIGVHCHNKTGRVTKLDLSFYIISQQNYRLQGLTGEINLCVLQLDFLNHLDLSSNDFTIIQDSTNDRQRYYNSSFSTPHLHNANISSLHYLDLSSNPYLKIDNWRWLSLIPSLKYLNLSFIDLQGETDCLHSISTLLPSLLELRLKWCQLNSVRLSSKYANFTSLTVFDLFCNNFNSKVIEWVSNFGDSLSYLDLGCNLIDAITDTLLNLQNLKYLSLSWNKLKGTIPNWLAQFKNLQELDLSENSFHGSIPLVLGNLSSLTQLIVGGNSLGGVLTESNFANLTNLKVLDISLSAFQFNVNSDWIPPFQLEEIRLKSCILGPKFPIWLYTQRFLQILDISTTRISVFDHNQFWSFVSNITSILDLSNNSITGDISNLVLSTDSIDLTSNKFHGELPRITPDVGDFFASDNSFSGSISPLLCGTGKAIDNGLWFLDLSNNHLFGELPDCWMNWKGLITINLASNNLTGSIPPSMGKLSNLAGLYLYDNNLSGGIPLSLQQCNQLKFLNVAGNKFSGSISSGMPQSLVALNLRGNEFRGNIPPQICQLSCLIILDLADNSLSGPIPKCLHNLTSMKSGSTFKISGFFIPKIDNIYPYTFKFHPKGLELEYKFDLLNLWRYIDLSKNNLTGSIQPELMLLVGLISLNLSQNHLRGTIPQEIGQMKNLESLDLSMNQLFGEIPQVMASLSFLEYLNLSFNNFIGRIPTGTQLQSFDPSSYVGNPELCGAPLKNCAQEKKSVDIVNAKDQNEFLSCLYIGMGVGFATGFWGVCIALFFKRAWRHAYFKFLDEIKEQVYMKVHLIINSIR</sequence>